<dbReference type="PANTHER" id="PTHR47129:SF1">
    <property type="entry name" value="NMRA-LIKE DOMAIN-CONTAINING PROTEIN"/>
    <property type="match status" value="1"/>
</dbReference>
<dbReference type="STRING" id="670052.PA27867_2283"/>
<dbReference type="AlphaFoldDB" id="A0A1B1BL62"/>
<reference evidence="2 3" key="1">
    <citation type="submission" date="2016-06" db="EMBL/GenBank/DDBJ databases">
        <title>Genome sequencing of Cryobacterium arcticum PAMC 27867.</title>
        <authorList>
            <person name="Lee J."/>
            <person name="Kim O.-S."/>
        </authorList>
    </citation>
    <scope>NUCLEOTIDE SEQUENCE [LARGE SCALE GENOMIC DNA]</scope>
    <source>
        <strain evidence="2 3">PAMC 27867</strain>
    </source>
</reference>
<organism evidence="2 3">
    <name type="scientific">Cryobacterium arcticum</name>
    <dbReference type="NCBI Taxonomy" id="670052"/>
    <lineage>
        <taxon>Bacteria</taxon>
        <taxon>Bacillati</taxon>
        <taxon>Actinomycetota</taxon>
        <taxon>Actinomycetes</taxon>
        <taxon>Micrococcales</taxon>
        <taxon>Microbacteriaceae</taxon>
        <taxon>Cryobacterium</taxon>
    </lineage>
</organism>
<gene>
    <name evidence="2" type="ORF">PA27867_2283</name>
</gene>
<dbReference type="Gene3D" id="3.90.25.10">
    <property type="entry name" value="UDP-galactose 4-epimerase, domain 1"/>
    <property type="match status" value="1"/>
</dbReference>
<name>A0A1B1BL62_9MICO</name>
<dbReference type="InterPro" id="IPR036291">
    <property type="entry name" value="NAD(P)-bd_dom_sf"/>
</dbReference>
<feature type="domain" description="NAD(P)-binding" evidence="1">
    <location>
        <begin position="16"/>
        <end position="188"/>
    </location>
</feature>
<dbReference type="PANTHER" id="PTHR47129">
    <property type="entry name" value="QUINONE OXIDOREDUCTASE 2"/>
    <property type="match status" value="1"/>
</dbReference>
<dbReference type="InterPro" id="IPR052718">
    <property type="entry name" value="NmrA-type_oxidoreductase"/>
</dbReference>
<protein>
    <submittedName>
        <fullName evidence="2">Nucleoside-diphosphate sugar epimerase</fullName>
    </submittedName>
</protein>
<proteinExistence type="predicted"/>
<keyword evidence="3" id="KW-1185">Reference proteome</keyword>
<dbReference type="PATRIC" id="fig|670052.7.peg.2347"/>
<dbReference type="SUPFAM" id="SSF51735">
    <property type="entry name" value="NAD(P)-binding Rossmann-fold domains"/>
    <property type="match status" value="1"/>
</dbReference>
<dbReference type="Gene3D" id="3.40.50.720">
    <property type="entry name" value="NAD(P)-binding Rossmann-like Domain"/>
    <property type="match status" value="1"/>
</dbReference>
<dbReference type="InterPro" id="IPR016040">
    <property type="entry name" value="NAD(P)-bd_dom"/>
</dbReference>
<dbReference type="KEGG" id="cart:PA27867_2283"/>
<dbReference type="Pfam" id="PF13460">
    <property type="entry name" value="NAD_binding_10"/>
    <property type="match status" value="1"/>
</dbReference>
<evidence type="ECO:0000313" key="2">
    <source>
        <dbReference type="EMBL" id="ANP73234.1"/>
    </source>
</evidence>
<sequence>MNTALPDSLPALAVTGSTGVLGGMVARTLAAAEVPQRLLARAVDRAPQLDGSVALPFSYSDRAASERALEGVHTLFMVSAAENAERLAQHLAFIDSARAAGVRHIVYTSFIAAAPDATFTLARDHYATEEHIRSSGIDYTFLRDSLYLDFMPALVGTDGVIRGPAGTGRVAAVARADVARTAVTVLNDVTAHHNVTYDLTGPEALSMTEVAAILTAAGSAQAGSSVAGTVRYHAETLPEAYESRRPWGAPDWQVDAWVSTYTAIAAGEMDEVSTAVETITGVQPMSLAHLLAG</sequence>
<dbReference type="EMBL" id="CP016282">
    <property type="protein sequence ID" value="ANP73234.1"/>
    <property type="molecule type" value="Genomic_DNA"/>
</dbReference>
<evidence type="ECO:0000313" key="3">
    <source>
        <dbReference type="Proteomes" id="UP000092582"/>
    </source>
</evidence>
<dbReference type="Proteomes" id="UP000092582">
    <property type="component" value="Chromosome 1"/>
</dbReference>
<accession>A0A1B1BL62</accession>
<evidence type="ECO:0000259" key="1">
    <source>
        <dbReference type="Pfam" id="PF13460"/>
    </source>
</evidence>